<gene>
    <name evidence="1" type="ORF">ACFPRH_33990</name>
</gene>
<dbReference type="RefSeq" id="WP_344485875.1">
    <property type="nucleotide sequence ID" value="NZ_BAAASB010000032.1"/>
</dbReference>
<dbReference type="Pfam" id="PF26137">
    <property type="entry name" value="Toxin_SdpC"/>
    <property type="match status" value="1"/>
</dbReference>
<organism evidence="1 2">
    <name type="scientific">Streptomyces amakusaensis</name>
    <dbReference type="NCBI Taxonomy" id="67271"/>
    <lineage>
        <taxon>Bacteria</taxon>
        <taxon>Bacillati</taxon>
        <taxon>Actinomycetota</taxon>
        <taxon>Actinomycetes</taxon>
        <taxon>Kitasatosporales</taxon>
        <taxon>Streptomycetaceae</taxon>
        <taxon>Streptomyces</taxon>
    </lineage>
</organism>
<evidence type="ECO:0000313" key="1">
    <source>
        <dbReference type="EMBL" id="MFC5156739.1"/>
    </source>
</evidence>
<comment type="caution">
    <text evidence="1">The sequence shown here is derived from an EMBL/GenBank/DDBJ whole genome shotgun (WGS) entry which is preliminary data.</text>
</comment>
<sequence length="176" mass="18164">MGTAQDGRDLASGIFFLQGEMGRKFAELPTYTRAKAVYQKNSTPEALQAVAGALDSIAAKNPGFFGDFSVEIRSGDPRRVEAAMNGAVAILTEVTASKESSAQSAVKDMGTGTGFCVVVVLNVLVAVNIGGAVNVSVAVNLQAWKNIVNASVAPASGETDVTKEQQVADITRLAAA</sequence>
<reference evidence="2" key="1">
    <citation type="journal article" date="2019" name="Int. J. Syst. Evol. Microbiol.">
        <title>The Global Catalogue of Microorganisms (GCM) 10K type strain sequencing project: providing services to taxonomists for standard genome sequencing and annotation.</title>
        <authorList>
            <consortium name="The Broad Institute Genomics Platform"/>
            <consortium name="The Broad Institute Genome Sequencing Center for Infectious Disease"/>
            <person name="Wu L."/>
            <person name="Ma J."/>
        </authorList>
    </citation>
    <scope>NUCLEOTIDE SEQUENCE [LARGE SCALE GENOMIC DNA]</scope>
    <source>
        <strain evidence="2">PCU 266</strain>
    </source>
</reference>
<dbReference type="EMBL" id="JBHSKP010000040">
    <property type="protein sequence ID" value="MFC5156739.1"/>
    <property type="molecule type" value="Genomic_DNA"/>
</dbReference>
<evidence type="ECO:0000313" key="2">
    <source>
        <dbReference type="Proteomes" id="UP001596160"/>
    </source>
</evidence>
<name>A0ABW0ASL9_9ACTN</name>
<accession>A0ABW0ASL9</accession>
<dbReference type="InterPro" id="IPR023888">
    <property type="entry name" value="SdpC-like"/>
</dbReference>
<dbReference type="Proteomes" id="UP001596160">
    <property type="component" value="Unassembled WGS sequence"/>
</dbReference>
<protein>
    <submittedName>
        <fullName evidence="1">Uncharacterized protein</fullName>
    </submittedName>
</protein>
<keyword evidence="2" id="KW-1185">Reference proteome</keyword>
<proteinExistence type="predicted"/>